<dbReference type="EMBL" id="BTGU01000150">
    <property type="protein sequence ID" value="GMN63454.1"/>
    <property type="molecule type" value="Genomic_DNA"/>
</dbReference>
<sequence length="82" mass="8876">MESAATDLDVVPAESKSRQQSATTKNLGKAVMPPSLQLCSISNVTGAKPRPIHLQKIPTNPKEKDRKGYLSLEKKVDGFDIA</sequence>
<dbReference type="Proteomes" id="UP001187192">
    <property type="component" value="Unassembled WGS sequence"/>
</dbReference>
<evidence type="ECO:0000313" key="2">
    <source>
        <dbReference type="EMBL" id="GMN63454.1"/>
    </source>
</evidence>
<organism evidence="2 3">
    <name type="scientific">Ficus carica</name>
    <name type="common">Common fig</name>
    <dbReference type="NCBI Taxonomy" id="3494"/>
    <lineage>
        <taxon>Eukaryota</taxon>
        <taxon>Viridiplantae</taxon>
        <taxon>Streptophyta</taxon>
        <taxon>Embryophyta</taxon>
        <taxon>Tracheophyta</taxon>
        <taxon>Spermatophyta</taxon>
        <taxon>Magnoliopsida</taxon>
        <taxon>eudicotyledons</taxon>
        <taxon>Gunneridae</taxon>
        <taxon>Pentapetalae</taxon>
        <taxon>rosids</taxon>
        <taxon>fabids</taxon>
        <taxon>Rosales</taxon>
        <taxon>Moraceae</taxon>
        <taxon>Ficeae</taxon>
        <taxon>Ficus</taxon>
    </lineage>
</organism>
<proteinExistence type="predicted"/>
<reference evidence="2" key="1">
    <citation type="submission" date="2023-07" db="EMBL/GenBank/DDBJ databases">
        <title>draft genome sequence of fig (Ficus carica).</title>
        <authorList>
            <person name="Takahashi T."/>
            <person name="Nishimura K."/>
        </authorList>
    </citation>
    <scope>NUCLEOTIDE SEQUENCE</scope>
</reference>
<accession>A0AA88J5X6</accession>
<keyword evidence="3" id="KW-1185">Reference proteome</keyword>
<evidence type="ECO:0000256" key="1">
    <source>
        <dbReference type="SAM" id="MobiDB-lite"/>
    </source>
</evidence>
<protein>
    <submittedName>
        <fullName evidence="2">Uncharacterized protein</fullName>
    </submittedName>
</protein>
<gene>
    <name evidence="2" type="ORF">TIFTF001_032538</name>
</gene>
<evidence type="ECO:0000313" key="3">
    <source>
        <dbReference type="Proteomes" id="UP001187192"/>
    </source>
</evidence>
<comment type="caution">
    <text evidence="2">The sequence shown here is derived from an EMBL/GenBank/DDBJ whole genome shotgun (WGS) entry which is preliminary data.</text>
</comment>
<name>A0AA88J5X6_FICCA</name>
<dbReference type="AlphaFoldDB" id="A0AA88J5X6"/>
<feature type="region of interest" description="Disordered" evidence="1">
    <location>
        <begin position="1"/>
        <end position="29"/>
    </location>
</feature>